<gene>
    <name evidence="1" type="ORF">NCTC11801_03739</name>
</gene>
<dbReference type="Pfam" id="PF05926">
    <property type="entry name" value="Phage_GPL"/>
    <property type="match status" value="1"/>
</dbReference>
<dbReference type="InterPro" id="IPR009225">
    <property type="entry name" value="Phage_head_completion_GpL"/>
</dbReference>
<evidence type="ECO:0000313" key="1">
    <source>
        <dbReference type="EMBL" id="SUC32737.1"/>
    </source>
</evidence>
<dbReference type="EMBL" id="UGTZ01000001">
    <property type="protein sequence ID" value="SUC32737.1"/>
    <property type="molecule type" value="Genomic_DNA"/>
</dbReference>
<reference evidence="1 2" key="1">
    <citation type="submission" date="2018-06" db="EMBL/GenBank/DDBJ databases">
        <authorList>
            <consortium name="Pathogen Informatics"/>
            <person name="Doyle S."/>
        </authorList>
    </citation>
    <scope>NUCLEOTIDE SEQUENCE [LARGE SCALE GENOMIC DNA]</scope>
    <source>
        <strain evidence="1 2">NCTC11801</strain>
    </source>
</reference>
<proteinExistence type="predicted"/>
<sequence>MFDGNSGNYRQEIITNDGFWPDVDLLEFQKSRSLPSSIDTDFLADALLNTITEINGELISVKNQHHAKGYHQAAEVPGVQRNGRNALCAQYLKAVFARAKADLLGEYSSIVNRAPNSQQESPELRNRLLAESSLVIRNMKGLKRATVTMI</sequence>
<dbReference type="Proteomes" id="UP000254208">
    <property type="component" value="Unassembled WGS sequence"/>
</dbReference>
<dbReference type="AlphaFoldDB" id="A0A379FVQ9"/>
<dbReference type="GeneID" id="93674375"/>
<dbReference type="RefSeq" id="WP_115167857.1">
    <property type="nucleotide sequence ID" value="NZ_CP077317.1"/>
</dbReference>
<accession>A0A379FVQ9</accession>
<protein>
    <submittedName>
        <fullName evidence="1">Phage head completion protein (GPL)</fullName>
    </submittedName>
</protein>
<evidence type="ECO:0000313" key="2">
    <source>
        <dbReference type="Proteomes" id="UP000254208"/>
    </source>
</evidence>
<organism evidence="1 2">
    <name type="scientific">Providencia rettgeri</name>
    <dbReference type="NCBI Taxonomy" id="587"/>
    <lineage>
        <taxon>Bacteria</taxon>
        <taxon>Pseudomonadati</taxon>
        <taxon>Pseudomonadota</taxon>
        <taxon>Gammaproteobacteria</taxon>
        <taxon>Enterobacterales</taxon>
        <taxon>Morganellaceae</taxon>
        <taxon>Providencia</taxon>
    </lineage>
</organism>
<name>A0A379FVQ9_PRORE</name>